<gene>
    <name evidence="14" type="ORF">ENQ77_00035</name>
    <name evidence="15" type="ORF">ENU66_03205</name>
</gene>
<dbReference type="Gene3D" id="2.170.130.10">
    <property type="entry name" value="TonB-dependent receptor, plug domain"/>
    <property type="match status" value="1"/>
</dbReference>
<keyword evidence="6 11" id="KW-0798">TonB box</keyword>
<evidence type="ECO:0000256" key="3">
    <source>
        <dbReference type="ARBA" id="ARBA00022452"/>
    </source>
</evidence>
<dbReference type="Pfam" id="PF07715">
    <property type="entry name" value="Plug"/>
    <property type="match status" value="1"/>
</dbReference>
<proteinExistence type="inferred from homology"/>
<keyword evidence="9 10" id="KW-0998">Cell outer membrane</keyword>
<dbReference type="AlphaFoldDB" id="A0A7C2NZL7"/>
<dbReference type="PANTHER" id="PTHR30069:SF29">
    <property type="entry name" value="HEMOGLOBIN AND HEMOGLOBIN-HAPTOGLOBIN-BINDING PROTEIN 1-RELATED"/>
    <property type="match status" value="1"/>
</dbReference>
<dbReference type="GO" id="GO:0009279">
    <property type="term" value="C:cell outer membrane"/>
    <property type="evidence" value="ECO:0007669"/>
    <property type="project" value="UniProtKB-SubCell"/>
</dbReference>
<sequence length="831" mass="95280">MRRCIVLIIFPVFLYAGTTGLLKGKVIDKENGTPLPYANVVIEEIKRGTTTMEDGTFYIPHVPAGIYTVTASMVGYAPMKIKNVVLYPDRTVELVFYLEPQIYQTDAIVVEATKIELQKDAPQTIRAFSGEDVGALPIRDAGDILAMAAGVAVSGSGIHLRGGRENEIAYYVDNISVKNPLYGNLGANINRNAVKEMVVLAGSFSAEYGNALSGVVNIVTQEGSSKFSANVNYRTSNRLLRPVLDFVPFSFDLRKYDGYIHNEYEVSAGGPIAKFARYYVSYYKMDRNSYYEIPEPPAGYKSRFGFDWYMESSFQSKLTFLFPKGIKLNISGFLNDEDWKPYAHRYLLNHDNYARRMRIGRQLVLNFSHLVNNNIYYTIALGGFSRKYIRKVWVDSLGRFKSPDEYAQRQTDQAGEFYISGDDDYWHEDSSLTLNAKGDLSIQLNKSDNIKTGFDAKIHHVYLYNIEMPWRAHPYLDYYKEYPREAGFYVQHKHEGDIFVTNIGIRFDYFDPKVTYIPDPYDTTTQKRATPKYQISPRIGISYPWTDKSLFYFSYGRFFQITDFYYLYENMQRDLLVRYPIMGNPDLEPQRTTAFETGFQYLFNENTRLSIVAYYKDIRNLVGTKLVPEGPGVPLPYTIYKNSDYANVKGIEFELYGKYGKDLSYSIQYAYSKAVGNASDEWEGYMNVIANISELDQFYPLDFDQPHKFSVFLTYRIPGIDLNLSGTFDFASGFPYTPIDREGYRGPKNSARMPSRFNVNLRAWREFKIGFAKVGFELEVQNLLNTKNVVYVYPTTGSPDYSGLGRSSSYDRDPSNYGPPRRIWIGIRGSL</sequence>
<dbReference type="GO" id="GO:0015344">
    <property type="term" value="F:siderophore uptake transmembrane transporter activity"/>
    <property type="evidence" value="ECO:0007669"/>
    <property type="project" value="TreeGrafter"/>
</dbReference>
<name>A0A7C2NZL7_UNCW3</name>
<protein>
    <submittedName>
        <fullName evidence="14">TonB-dependent receptor</fullName>
    </submittedName>
</protein>
<dbReference type="Gene3D" id="2.40.170.20">
    <property type="entry name" value="TonB-dependent receptor, beta-barrel domain"/>
    <property type="match status" value="1"/>
</dbReference>
<dbReference type="PANTHER" id="PTHR30069">
    <property type="entry name" value="TONB-DEPENDENT OUTER MEMBRANE RECEPTOR"/>
    <property type="match status" value="1"/>
</dbReference>
<evidence type="ECO:0000259" key="13">
    <source>
        <dbReference type="Pfam" id="PF07715"/>
    </source>
</evidence>
<dbReference type="Gene3D" id="2.60.40.1120">
    <property type="entry name" value="Carboxypeptidase-like, regulatory domain"/>
    <property type="match status" value="1"/>
</dbReference>
<dbReference type="PROSITE" id="PS52016">
    <property type="entry name" value="TONB_DEPENDENT_REC_3"/>
    <property type="match status" value="1"/>
</dbReference>
<dbReference type="SUPFAM" id="SSF56935">
    <property type="entry name" value="Porins"/>
    <property type="match status" value="1"/>
</dbReference>
<dbReference type="EMBL" id="DTDJ01000024">
    <property type="protein sequence ID" value="HGL17327.1"/>
    <property type="molecule type" value="Genomic_DNA"/>
</dbReference>
<evidence type="ECO:0000256" key="8">
    <source>
        <dbReference type="ARBA" id="ARBA00023170"/>
    </source>
</evidence>
<evidence type="ECO:0000256" key="7">
    <source>
        <dbReference type="ARBA" id="ARBA00023136"/>
    </source>
</evidence>
<organism evidence="14">
    <name type="scientific">candidate division WOR-3 bacterium</name>
    <dbReference type="NCBI Taxonomy" id="2052148"/>
    <lineage>
        <taxon>Bacteria</taxon>
        <taxon>Bacteria division WOR-3</taxon>
    </lineage>
</organism>
<dbReference type="InterPro" id="IPR008969">
    <property type="entry name" value="CarboxyPept-like_regulatory"/>
</dbReference>
<dbReference type="InterPro" id="IPR012910">
    <property type="entry name" value="Plug_dom"/>
</dbReference>
<feature type="domain" description="TonB-dependent receptor-like beta-barrel" evidence="12">
    <location>
        <begin position="389"/>
        <end position="783"/>
    </location>
</feature>
<dbReference type="EMBL" id="DSOL01000002">
    <property type="protein sequence ID" value="HEN27073.1"/>
    <property type="molecule type" value="Genomic_DNA"/>
</dbReference>
<comment type="similarity">
    <text evidence="10 11">Belongs to the TonB-dependent receptor family.</text>
</comment>
<evidence type="ECO:0000256" key="6">
    <source>
        <dbReference type="ARBA" id="ARBA00023077"/>
    </source>
</evidence>
<reference evidence="14" key="1">
    <citation type="journal article" date="2020" name="mSystems">
        <title>Genome- and Community-Level Interaction Insights into Carbon Utilization and Element Cycling Functions of Hydrothermarchaeota in Hydrothermal Sediment.</title>
        <authorList>
            <person name="Zhou Z."/>
            <person name="Liu Y."/>
            <person name="Xu W."/>
            <person name="Pan J."/>
            <person name="Luo Z.H."/>
            <person name="Li M."/>
        </authorList>
    </citation>
    <scope>NUCLEOTIDE SEQUENCE [LARGE SCALE GENOMIC DNA]</scope>
    <source>
        <strain evidence="14">SpSt-34</strain>
        <strain evidence="15">SpSt-69</strain>
    </source>
</reference>
<keyword evidence="5" id="KW-0732">Signal</keyword>
<dbReference type="Pfam" id="PF00593">
    <property type="entry name" value="TonB_dep_Rec_b-barrel"/>
    <property type="match status" value="1"/>
</dbReference>
<comment type="subcellular location">
    <subcellularLocation>
        <location evidence="1 10">Cell outer membrane</location>
        <topology evidence="1 10">Multi-pass membrane protein</topology>
    </subcellularLocation>
</comment>
<accession>A0A7C2NZL7</accession>
<evidence type="ECO:0000256" key="4">
    <source>
        <dbReference type="ARBA" id="ARBA00022692"/>
    </source>
</evidence>
<evidence type="ECO:0000313" key="14">
    <source>
        <dbReference type="EMBL" id="HEN27073.1"/>
    </source>
</evidence>
<evidence type="ECO:0000256" key="5">
    <source>
        <dbReference type="ARBA" id="ARBA00022729"/>
    </source>
</evidence>
<keyword evidence="8 14" id="KW-0675">Receptor</keyword>
<keyword evidence="4 10" id="KW-0812">Transmembrane</keyword>
<evidence type="ECO:0000256" key="9">
    <source>
        <dbReference type="ARBA" id="ARBA00023237"/>
    </source>
</evidence>
<dbReference type="InterPro" id="IPR036942">
    <property type="entry name" value="Beta-barrel_TonB_sf"/>
</dbReference>
<dbReference type="InterPro" id="IPR039426">
    <property type="entry name" value="TonB-dep_rcpt-like"/>
</dbReference>
<comment type="caution">
    <text evidence="14">The sequence shown here is derived from an EMBL/GenBank/DDBJ whole genome shotgun (WGS) entry which is preliminary data.</text>
</comment>
<evidence type="ECO:0000259" key="12">
    <source>
        <dbReference type="Pfam" id="PF00593"/>
    </source>
</evidence>
<evidence type="ECO:0000256" key="11">
    <source>
        <dbReference type="RuleBase" id="RU003357"/>
    </source>
</evidence>
<keyword evidence="2 10" id="KW-0813">Transport</keyword>
<dbReference type="GO" id="GO:0044718">
    <property type="term" value="P:siderophore transmembrane transport"/>
    <property type="evidence" value="ECO:0007669"/>
    <property type="project" value="TreeGrafter"/>
</dbReference>
<evidence type="ECO:0000313" key="15">
    <source>
        <dbReference type="EMBL" id="HGL17327.1"/>
    </source>
</evidence>
<keyword evidence="7 10" id="KW-0472">Membrane</keyword>
<dbReference type="InterPro" id="IPR037066">
    <property type="entry name" value="Plug_dom_sf"/>
</dbReference>
<feature type="domain" description="TonB-dependent receptor plug" evidence="13">
    <location>
        <begin position="118"/>
        <end position="215"/>
    </location>
</feature>
<evidence type="ECO:0000256" key="10">
    <source>
        <dbReference type="PROSITE-ProRule" id="PRU01360"/>
    </source>
</evidence>
<dbReference type="SUPFAM" id="SSF49464">
    <property type="entry name" value="Carboxypeptidase regulatory domain-like"/>
    <property type="match status" value="1"/>
</dbReference>
<evidence type="ECO:0000256" key="2">
    <source>
        <dbReference type="ARBA" id="ARBA00022448"/>
    </source>
</evidence>
<keyword evidence="3 10" id="KW-1134">Transmembrane beta strand</keyword>
<evidence type="ECO:0000256" key="1">
    <source>
        <dbReference type="ARBA" id="ARBA00004571"/>
    </source>
</evidence>
<dbReference type="Pfam" id="PF13715">
    <property type="entry name" value="CarbopepD_reg_2"/>
    <property type="match status" value="1"/>
</dbReference>
<dbReference type="InterPro" id="IPR000531">
    <property type="entry name" value="Beta-barrel_TonB"/>
</dbReference>